<gene>
    <name evidence="1" type="ORF">CUD01_21540</name>
</gene>
<protein>
    <submittedName>
        <fullName evidence="1">Uncharacterized protein</fullName>
    </submittedName>
</protein>
<organism evidence="1 2">
    <name type="scientific">Cellulomonas uda</name>
    <dbReference type="NCBI Taxonomy" id="1714"/>
    <lineage>
        <taxon>Bacteria</taxon>
        <taxon>Bacillati</taxon>
        <taxon>Actinomycetota</taxon>
        <taxon>Actinomycetes</taxon>
        <taxon>Micrococcales</taxon>
        <taxon>Cellulomonadaceae</taxon>
        <taxon>Cellulomonas</taxon>
    </lineage>
</organism>
<proteinExistence type="predicted"/>
<comment type="caution">
    <text evidence="1">The sequence shown here is derived from an EMBL/GenBank/DDBJ whole genome shotgun (WGS) entry which is preliminary data.</text>
</comment>
<evidence type="ECO:0000313" key="1">
    <source>
        <dbReference type="EMBL" id="GEA81710.1"/>
    </source>
</evidence>
<name>A0A4Y3KFM4_CELUD</name>
<keyword evidence="2" id="KW-1185">Reference proteome</keyword>
<dbReference type="EMBL" id="BJLP01000035">
    <property type="protein sequence ID" value="GEA81710.1"/>
    <property type="molecule type" value="Genomic_DNA"/>
</dbReference>
<evidence type="ECO:0000313" key="2">
    <source>
        <dbReference type="Proteomes" id="UP000315842"/>
    </source>
</evidence>
<accession>A0A4Y3KFM4</accession>
<dbReference type="AlphaFoldDB" id="A0A4Y3KFM4"/>
<dbReference type="Proteomes" id="UP000315842">
    <property type="component" value="Unassembled WGS sequence"/>
</dbReference>
<sequence length="176" mass="18892">MRGDGLSGAADGVGREPTAATVREDLHEDLREDLHEDARARRRARAVTWTVLGVIALGALVEAEAWPVTAFRLFSTVRTADGASLRLVVTGTDGVRVTVPMPADAPLAATSHQLAELRDLPTGARREKVVAWLRLAGLDPAAFTSAAVERTAWTMDGETRERHEHGPTTVLAQVTL</sequence>
<reference evidence="1 2" key="1">
    <citation type="submission" date="2019-06" db="EMBL/GenBank/DDBJ databases">
        <title>Whole genome shotgun sequence of Cellulomonas uda NBRC 3747.</title>
        <authorList>
            <person name="Hosoyama A."/>
            <person name="Uohara A."/>
            <person name="Ohji S."/>
            <person name="Ichikawa N."/>
        </authorList>
    </citation>
    <scope>NUCLEOTIDE SEQUENCE [LARGE SCALE GENOMIC DNA]</scope>
    <source>
        <strain evidence="1 2">NBRC 3747</strain>
    </source>
</reference>